<evidence type="ECO:0000313" key="3">
    <source>
        <dbReference type="Proteomes" id="UP000627166"/>
    </source>
</evidence>
<sequence>MLQRIEEQRENVKNALIESVESGEIKIDHERLEKELKSLDKTYDVYYNQIKSGEVVFPDHIKKDIINKVYDEDIINQNKQSIELFSKITSGEIKIENNEVSPRAPYPVCTPGDILYTKDGAIAQLFGHSGIVYSNTAVTESYAGSGVKYYSLGTWFNPGGKDNIIGAKCSEISSALRTAAGNRAFSHCGKPYNYEFTKKNLTDKFYCSQLVYEAFKYAAGKDLSNGSTIVMPVQLVTHPYVTQIYVKQ</sequence>
<protein>
    <recommendedName>
        <fullName evidence="4">Hydrolase</fullName>
    </recommendedName>
</protein>
<evidence type="ECO:0000256" key="1">
    <source>
        <dbReference type="SAM" id="Coils"/>
    </source>
</evidence>
<dbReference type="InterPro" id="IPR024453">
    <property type="entry name" value="Peptidase_C92"/>
</dbReference>
<evidence type="ECO:0008006" key="4">
    <source>
        <dbReference type="Google" id="ProtNLM"/>
    </source>
</evidence>
<dbReference type="Proteomes" id="UP000627166">
    <property type="component" value="Unassembled WGS sequence"/>
</dbReference>
<proteinExistence type="predicted"/>
<name>A0ABR8YUP4_9CLOT</name>
<dbReference type="InterPro" id="IPR038765">
    <property type="entry name" value="Papain-like_cys_pep_sf"/>
</dbReference>
<evidence type="ECO:0000313" key="2">
    <source>
        <dbReference type="EMBL" id="MBD8047998.1"/>
    </source>
</evidence>
<dbReference type="RefSeq" id="WP_191740954.1">
    <property type="nucleotide sequence ID" value="NZ_JACSQB010000107.1"/>
</dbReference>
<organism evidence="2 3">
    <name type="scientific">Clostridium faecium</name>
    <dbReference type="NCBI Taxonomy" id="2762223"/>
    <lineage>
        <taxon>Bacteria</taxon>
        <taxon>Bacillati</taxon>
        <taxon>Bacillota</taxon>
        <taxon>Clostridia</taxon>
        <taxon>Eubacteriales</taxon>
        <taxon>Clostridiaceae</taxon>
        <taxon>Clostridium</taxon>
    </lineage>
</organism>
<comment type="caution">
    <text evidence="2">The sequence shown here is derived from an EMBL/GenBank/DDBJ whole genome shotgun (WGS) entry which is preliminary data.</text>
</comment>
<feature type="coiled-coil region" evidence="1">
    <location>
        <begin position="2"/>
        <end position="49"/>
    </location>
</feature>
<keyword evidence="3" id="KW-1185">Reference proteome</keyword>
<dbReference type="SUPFAM" id="SSF54001">
    <property type="entry name" value="Cysteine proteinases"/>
    <property type="match status" value="1"/>
</dbReference>
<keyword evidence="1" id="KW-0175">Coiled coil</keyword>
<accession>A0ABR8YUP4</accession>
<dbReference type="EMBL" id="JACSQB010000107">
    <property type="protein sequence ID" value="MBD8047998.1"/>
    <property type="molecule type" value="Genomic_DNA"/>
</dbReference>
<dbReference type="Gene3D" id="3.90.1720.10">
    <property type="entry name" value="endopeptidase domain like (from Nostoc punctiforme)"/>
    <property type="match status" value="1"/>
</dbReference>
<dbReference type="Pfam" id="PF05708">
    <property type="entry name" value="Peptidase_C92"/>
    <property type="match status" value="1"/>
</dbReference>
<gene>
    <name evidence="2" type="ORF">H9637_13285</name>
</gene>
<reference evidence="2 3" key="1">
    <citation type="submission" date="2020-08" db="EMBL/GenBank/DDBJ databases">
        <title>A Genomic Blueprint of the Chicken Gut Microbiome.</title>
        <authorList>
            <person name="Gilroy R."/>
            <person name="Ravi A."/>
            <person name="Getino M."/>
            <person name="Pursley I."/>
            <person name="Horton D.L."/>
            <person name="Alikhan N.-F."/>
            <person name="Baker D."/>
            <person name="Gharbi K."/>
            <person name="Hall N."/>
            <person name="Watson M."/>
            <person name="Adriaenssens E.M."/>
            <person name="Foster-Nyarko E."/>
            <person name="Jarju S."/>
            <person name="Secka A."/>
            <person name="Antonio M."/>
            <person name="Oren A."/>
            <person name="Chaudhuri R."/>
            <person name="La Ragione R.M."/>
            <person name="Hildebrand F."/>
            <person name="Pallen M.J."/>
        </authorList>
    </citation>
    <scope>NUCLEOTIDE SEQUENCE [LARGE SCALE GENOMIC DNA]</scope>
    <source>
        <strain evidence="2 3">N37</strain>
    </source>
</reference>